<dbReference type="CDD" id="cd04254">
    <property type="entry name" value="AAK_UMPK-PyrH-Ec"/>
    <property type="match status" value="1"/>
</dbReference>
<dbReference type="KEGG" id="frf:LO80_07395"/>
<dbReference type="GO" id="GO:0005737">
    <property type="term" value="C:cytoplasm"/>
    <property type="evidence" value="ECO:0007669"/>
    <property type="project" value="UniProtKB-SubCell"/>
</dbReference>
<evidence type="ECO:0000256" key="7">
    <source>
        <dbReference type="ARBA" id="ARBA00022777"/>
    </source>
</evidence>
<keyword evidence="4 11" id="KW-0963">Cytoplasm</keyword>
<keyword evidence="5 11" id="KW-0808">Transferase</keyword>
<dbReference type="EMBL" id="CP009574">
    <property type="protein sequence ID" value="AIT09808.1"/>
    <property type="molecule type" value="Genomic_DNA"/>
</dbReference>
<comment type="activity regulation">
    <text evidence="11">Inhibited by UTP.</text>
</comment>
<comment type="subunit">
    <text evidence="11">Homohexamer.</text>
</comment>
<dbReference type="SUPFAM" id="SSF53633">
    <property type="entry name" value="Carbamate kinase-like"/>
    <property type="match status" value="1"/>
</dbReference>
<feature type="binding site" evidence="11">
    <location>
        <position position="181"/>
    </location>
    <ligand>
        <name>ATP</name>
        <dbReference type="ChEBI" id="CHEBI:30616"/>
    </ligand>
</feature>
<evidence type="ECO:0000256" key="3">
    <source>
        <dbReference type="ARBA" id="ARBA00007614"/>
    </source>
</evidence>
<keyword evidence="14" id="KW-1185">Reference proteome</keyword>
<comment type="pathway">
    <text evidence="2 11">Pyrimidine metabolism; CTP biosynthesis via de novo pathway; UDP from UMP (UMPK route): step 1/1.</text>
</comment>
<feature type="binding site" evidence="11">
    <location>
        <position position="63"/>
    </location>
    <ligand>
        <name>UMP</name>
        <dbReference type="ChEBI" id="CHEBI:57865"/>
    </ligand>
</feature>
<dbReference type="OrthoDB" id="9807458at2"/>
<dbReference type="PANTHER" id="PTHR42833:SF4">
    <property type="entry name" value="URIDYLATE KINASE PUMPKIN, CHLOROPLASTIC"/>
    <property type="match status" value="1"/>
</dbReference>
<keyword evidence="6 11" id="KW-0547">Nucleotide-binding</keyword>
<gene>
    <name evidence="11" type="primary">pyrH</name>
    <name evidence="13" type="ORF">LO80_07395</name>
</gene>
<dbReference type="GO" id="GO:0005524">
    <property type="term" value="F:ATP binding"/>
    <property type="evidence" value="ECO:0007669"/>
    <property type="project" value="UniProtKB-KW"/>
</dbReference>
<keyword evidence="9 11" id="KW-0665">Pyrimidine biosynthesis</keyword>
<protein>
    <recommendedName>
        <fullName evidence="11">Uridylate kinase</fullName>
        <shortName evidence="11">UK</shortName>
        <ecNumber evidence="11">2.7.4.22</ecNumber>
    </recommendedName>
    <alternativeName>
        <fullName evidence="11">Uridine monophosphate kinase</fullName>
        <shortName evidence="11">UMP kinase</shortName>
        <shortName evidence="11">UMPK</shortName>
    </alternativeName>
</protein>
<evidence type="ECO:0000256" key="5">
    <source>
        <dbReference type="ARBA" id="ARBA00022679"/>
    </source>
</evidence>
<evidence type="ECO:0000256" key="6">
    <source>
        <dbReference type="ARBA" id="ARBA00022741"/>
    </source>
</evidence>
<feature type="binding site" evidence="11">
    <location>
        <position position="64"/>
    </location>
    <ligand>
        <name>ATP</name>
        <dbReference type="ChEBI" id="CHEBI:30616"/>
    </ligand>
</feature>
<dbReference type="eggNOG" id="COG0528">
    <property type="taxonomic scope" value="Bacteria"/>
</dbReference>
<proteinExistence type="inferred from homology"/>
<feature type="domain" description="Aspartate/glutamate/uridylate kinase" evidence="12">
    <location>
        <begin position="16"/>
        <end position="226"/>
    </location>
</feature>
<dbReference type="UniPathway" id="UPA00159">
    <property type="reaction ID" value="UER00275"/>
</dbReference>
<feature type="binding site" evidence="11">
    <location>
        <begin position="145"/>
        <end position="152"/>
    </location>
    <ligand>
        <name>UMP</name>
        <dbReference type="ChEBI" id="CHEBI:57865"/>
    </ligand>
</feature>
<dbReference type="EC" id="2.7.4.22" evidence="11"/>
<comment type="caution">
    <text evidence="11">Lacks conserved residue(s) required for the propagation of feature annotation.</text>
</comment>
<dbReference type="InterPro" id="IPR011817">
    <property type="entry name" value="Uridylate_kinase"/>
</dbReference>
<evidence type="ECO:0000256" key="4">
    <source>
        <dbReference type="ARBA" id="ARBA00022490"/>
    </source>
</evidence>
<evidence type="ECO:0000256" key="9">
    <source>
        <dbReference type="ARBA" id="ARBA00022975"/>
    </source>
</evidence>
<dbReference type="NCBIfam" id="TIGR02075">
    <property type="entry name" value="pyrH_bact"/>
    <property type="match status" value="1"/>
</dbReference>
<evidence type="ECO:0000256" key="2">
    <source>
        <dbReference type="ARBA" id="ARBA00004791"/>
    </source>
</evidence>
<dbReference type="PIRSF" id="PIRSF005650">
    <property type="entry name" value="Uridylate_kin"/>
    <property type="match status" value="1"/>
</dbReference>
<organism evidence="13 14">
    <name type="scientific">Candidatus Francisella endociliophora</name>
    <dbReference type="NCBI Taxonomy" id="653937"/>
    <lineage>
        <taxon>Bacteria</taxon>
        <taxon>Pseudomonadati</taxon>
        <taxon>Pseudomonadota</taxon>
        <taxon>Gammaproteobacteria</taxon>
        <taxon>Thiotrichales</taxon>
        <taxon>Francisellaceae</taxon>
        <taxon>Francisella</taxon>
    </lineage>
</organism>
<dbReference type="PANTHER" id="PTHR42833">
    <property type="entry name" value="URIDYLATE KINASE"/>
    <property type="match status" value="1"/>
</dbReference>
<sequence>MSNDSLECSQKSLKLKRILLKLSGESLSADQGFGINVESAAAIINQIKTLVDLGVELAVVVGGGNILRGGRANFGDKIRRATADSMGMIATMINALALRDMLISGGVEAEAFSAKGVDGLLKVASAHEFNQELAKGKVLIFAGGTGNPFVTTDTTASLRAVEVGADALLKATTVDGVYDKDPNKYSDAKRFGKVTFSEVVSKELNVMDLGAFTQCRDFGIPIYVFDLTQPNALIDAVVESKHGTWVTLD</sequence>
<name>A0A097EQG4_9GAMM</name>
<evidence type="ECO:0000256" key="10">
    <source>
        <dbReference type="ARBA" id="ARBA00047767"/>
    </source>
</evidence>
<dbReference type="InterPro" id="IPR036393">
    <property type="entry name" value="AceGlu_kinase-like_sf"/>
</dbReference>
<evidence type="ECO:0000259" key="12">
    <source>
        <dbReference type="Pfam" id="PF00696"/>
    </source>
</evidence>
<dbReference type="Proteomes" id="UP000029672">
    <property type="component" value="Chromosome"/>
</dbReference>
<evidence type="ECO:0000256" key="8">
    <source>
        <dbReference type="ARBA" id="ARBA00022840"/>
    </source>
</evidence>
<comment type="function">
    <text evidence="11">Catalyzes the reversible phosphorylation of UMP to UDP.</text>
</comment>
<dbReference type="GO" id="GO:0006225">
    <property type="term" value="P:UDP biosynthetic process"/>
    <property type="evidence" value="ECO:0007669"/>
    <property type="project" value="TreeGrafter"/>
</dbReference>
<dbReference type="InterPro" id="IPR015963">
    <property type="entry name" value="Uridylate_kinase_bac"/>
</dbReference>
<feature type="binding site" evidence="11">
    <location>
        <position position="68"/>
    </location>
    <ligand>
        <name>ATP</name>
        <dbReference type="ChEBI" id="CHEBI:30616"/>
    </ligand>
</feature>
<reference evidence="13 14" key="1">
    <citation type="submission" date="2014-10" db="EMBL/GenBank/DDBJ databases">
        <title>Whole genome sequence of Francisella endociliophora strain FSC1006, isolated from a laboratory culture of the marine ciliate Euplotes raikovi.</title>
        <authorList>
            <person name="Granberg M."/>
            <person name="Backman S."/>
            <person name="Lundmark E."/>
            <person name="Nilsson E."/>
            <person name="Karlsson E."/>
            <person name="Thelaus J."/>
            <person name="Ohrman C."/>
            <person name="Larkeryd A."/>
            <person name="Stenberg P."/>
        </authorList>
    </citation>
    <scope>NUCLEOTIDE SEQUENCE [LARGE SCALE GENOMIC DNA]</scope>
    <source>
        <strain evidence="13 14">FSC1006</strain>
    </source>
</reference>
<dbReference type="InterPro" id="IPR001048">
    <property type="entry name" value="Asp/Glu/Uridylate_kinase"/>
</dbReference>
<dbReference type="HAMAP" id="MF_01220_B">
    <property type="entry name" value="PyrH_B"/>
    <property type="match status" value="1"/>
</dbReference>
<evidence type="ECO:0000256" key="11">
    <source>
        <dbReference type="HAMAP-Rule" id="MF_01220"/>
    </source>
</evidence>
<comment type="subcellular location">
    <subcellularLocation>
        <location evidence="1 11">Cytoplasm</location>
    </subcellularLocation>
</comment>
<feature type="binding site" evidence="11">
    <location>
        <begin position="21"/>
        <end position="24"/>
    </location>
    <ligand>
        <name>ATP</name>
        <dbReference type="ChEBI" id="CHEBI:30616"/>
    </ligand>
</feature>
<dbReference type="AlphaFoldDB" id="A0A097EQG4"/>
<dbReference type="GO" id="GO:0033862">
    <property type="term" value="F:UMP kinase activity"/>
    <property type="evidence" value="ECO:0007669"/>
    <property type="project" value="UniProtKB-EC"/>
</dbReference>
<dbReference type="HOGENOM" id="CLU_033861_0_0_6"/>
<accession>A0A097EQG4</accession>
<feature type="binding site" evidence="11">
    <location>
        <position position="84"/>
    </location>
    <ligand>
        <name>UMP</name>
        <dbReference type="ChEBI" id="CHEBI:57865"/>
    </ligand>
</feature>
<keyword evidence="7 11" id="KW-0418">Kinase</keyword>
<evidence type="ECO:0000313" key="13">
    <source>
        <dbReference type="EMBL" id="AIT09808.1"/>
    </source>
</evidence>
<comment type="catalytic activity">
    <reaction evidence="10 11">
        <text>UMP + ATP = UDP + ADP</text>
        <dbReference type="Rhea" id="RHEA:24400"/>
        <dbReference type="ChEBI" id="CHEBI:30616"/>
        <dbReference type="ChEBI" id="CHEBI:57865"/>
        <dbReference type="ChEBI" id="CHEBI:58223"/>
        <dbReference type="ChEBI" id="CHEBI:456216"/>
        <dbReference type="EC" id="2.7.4.22"/>
    </reaction>
</comment>
<feature type="binding site" evidence="11">
    <location>
        <position position="172"/>
    </location>
    <ligand>
        <name>ATP</name>
        <dbReference type="ChEBI" id="CHEBI:30616"/>
    </ligand>
</feature>
<comment type="similarity">
    <text evidence="3 11">Belongs to the UMP kinase family.</text>
</comment>
<feature type="binding site" evidence="11">
    <location>
        <position position="178"/>
    </location>
    <ligand>
        <name>ATP</name>
        <dbReference type="ChEBI" id="CHEBI:30616"/>
    </ligand>
</feature>
<evidence type="ECO:0000256" key="1">
    <source>
        <dbReference type="ARBA" id="ARBA00004496"/>
    </source>
</evidence>
<evidence type="ECO:0000313" key="14">
    <source>
        <dbReference type="Proteomes" id="UP000029672"/>
    </source>
</evidence>
<dbReference type="Gene3D" id="3.40.1160.10">
    <property type="entry name" value="Acetylglutamate kinase-like"/>
    <property type="match status" value="1"/>
</dbReference>
<dbReference type="FunFam" id="3.40.1160.10:FF:000001">
    <property type="entry name" value="Uridylate kinase"/>
    <property type="match status" value="1"/>
</dbReference>
<dbReference type="GO" id="GO:0044210">
    <property type="term" value="P:'de novo' CTP biosynthetic process"/>
    <property type="evidence" value="ECO:0007669"/>
    <property type="project" value="UniProtKB-UniRule"/>
</dbReference>
<keyword evidence="8 11" id="KW-0067">ATP-binding</keyword>
<dbReference type="STRING" id="1547445.LO80_07395"/>
<dbReference type="Pfam" id="PF00696">
    <property type="entry name" value="AA_kinase"/>
    <property type="match status" value="1"/>
</dbReference>
<dbReference type="RefSeq" id="WP_040010056.1">
    <property type="nucleotide sequence ID" value="NZ_CP009574.1"/>
</dbReference>